<evidence type="ECO:0000256" key="5">
    <source>
        <dbReference type="ARBA" id="ARBA00022806"/>
    </source>
</evidence>
<feature type="domain" description="Helicase C-terminal" evidence="11">
    <location>
        <begin position="703"/>
        <end position="869"/>
    </location>
</feature>
<dbReference type="InterPro" id="IPR003711">
    <property type="entry name" value="CarD-like/TRCF_RID"/>
</dbReference>
<dbReference type="GO" id="GO:0005524">
    <property type="term" value="F:ATP binding"/>
    <property type="evidence" value="ECO:0007669"/>
    <property type="project" value="UniProtKB-UniRule"/>
</dbReference>
<evidence type="ECO:0000313" key="12">
    <source>
        <dbReference type="EMBL" id="ADU67028.1"/>
    </source>
</evidence>
<dbReference type="Gene3D" id="3.30.2060.10">
    <property type="entry name" value="Penicillin-binding protein 1b domain"/>
    <property type="match status" value="1"/>
</dbReference>
<dbReference type="OrthoDB" id="9804325at2"/>
<dbReference type="SMART" id="SM01058">
    <property type="entry name" value="CarD_TRCF"/>
    <property type="match status" value="1"/>
</dbReference>
<evidence type="ECO:0000259" key="10">
    <source>
        <dbReference type="PROSITE" id="PS51192"/>
    </source>
</evidence>
<dbReference type="STRING" id="653733.Selin_2312"/>
<dbReference type="InterPro" id="IPR014001">
    <property type="entry name" value="Helicase_ATP-bd"/>
</dbReference>
<dbReference type="HAMAP" id="MF_00969">
    <property type="entry name" value="TRCF"/>
    <property type="match status" value="1"/>
</dbReference>
<gene>
    <name evidence="9" type="primary">mfd</name>
    <name evidence="12" type="ordered locus">Selin_2312</name>
</gene>
<protein>
    <recommendedName>
        <fullName evidence="9">Transcription-repair-coupling factor</fullName>
        <shortName evidence="9">TRCF</shortName>
        <ecNumber evidence="9">3.6.4.-</ecNumber>
    </recommendedName>
</protein>
<dbReference type="InterPro" id="IPR047112">
    <property type="entry name" value="RecG/Mfd"/>
</dbReference>
<dbReference type="AlphaFoldDB" id="E6W464"/>
<comment type="subcellular location">
    <subcellularLocation>
        <location evidence="9">Cytoplasm</location>
    </subcellularLocation>
</comment>
<dbReference type="InterPro" id="IPR036101">
    <property type="entry name" value="CarD-like/TRCF_RID_sf"/>
</dbReference>
<keyword evidence="2 9" id="KW-0547">Nucleotide-binding</keyword>
<evidence type="ECO:0000313" key="13">
    <source>
        <dbReference type="Proteomes" id="UP000002572"/>
    </source>
</evidence>
<keyword evidence="4 9" id="KW-0378">Hydrolase</keyword>
<dbReference type="InterPro" id="IPR005118">
    <property type="entry name" value="TRCF_C"/>
</dbReference>
<keyword evidence="13" id="KW-1185">Reference proteome</keyword>
<keyword evidence="7 9" id="KW-0238">DNA-binding</keyword>
<sequence>MPSLEHTTHALAGQSLSWISFQIGRRILFPSKNDILTGRRFFLSLPDDDSARQVYRTINSLNIPCVYLSAWEILPGEANDFYAPNAAARAQAIDAIVGGSAPVVVATHKSTVQKIPPVSQRIMELRHGYRYKIDDLAQTLVDKGYVRVPIVDDFGQFALRGDIMDIYCPGGPFRLEFFDEELERITRFDVDTQTSQEGLEELMVMQYREYSQSPWELERQSVFSFVSDADILLFDADHLEMVLQRERQQCQSISADRILLNLADIPAHCVLLPPPPAAAGLLEPAGEHVDISQRVERCLDILRRTPLAFLSYRSEQARDKFQALLQEHGIKAQNLEQPLAVQEGTVLLPADFQDSFAIDDHRVLISDRELFGLSRPKKEQRFRGMTTYLTDLAMLRPGDHVVHVEYGVGIFRGIENLSAAGTRGDFLKIEYARGDILYVPNDKFHLVQKYIGSDTGDPKLDRMGSKSWEKRKSRARKSVEDIAQSLMQTDALRRRHKEHTYLRDSSLYDEFVAQFPYEETEDQLQAIKETIEDMCSPHPMDRLVCGDVGYGKTEIALRAAMKCVESGYQAAILAPTTILVEQHFRTFRERFTPFGIRVDMLSRFRSAKQNQDAIARLAAGEIDIVIGTHKLLGKGVSFHNLALLVIDEEQRFGVTHKEKLKQFKANVDVLTLTATPIPRTLHMAMGGIKKMSVIETPPKDRRAIKTEVIEFQDEILRQGLMREFHRGGQIYFLHNRVETINAIALRVQGLIPEARVAVAHGQMSEAQLERVMLEFSAGEHDVLVCSSIVESGLDVPRANTIFINRADTLGLAQLYQLRGRVGRSERRAFCYLIIPPFDTLHDVAQKRIRVIEELSYLGAGFRLATYDLEIRGAGNLLGMEQSGQIASVGFEMYTDMLRECVQQLRGQSEELFEPSVRTEAAAFIPETYVEDMPARLSLYKRLGSVTSADEIARLSAELRDRFGSLPPEVERLLWVTHMKILARQLHIDQLYLGSRNSSFMVSEKSRVNMATIIQMAVERKLTLDPQGKVTLPTESTEKTERFLLAIRQ</sequence>
<dbReference type="Proteomes" id="UP000002572">
    <property type="component" value="Chromosome"/>
</dbReference>
<dbReference type="SMART" id="SM00982">
    <property type="entry name" value="TRCF"/>
    <property type="match status" value="1"/>
</dbReference>
<evidence type="ECO:0000256" key="2">
    <source>
        <dbReference type="ARBA" id="ARBA00022741"/>
    </source>
</evidence>
<dbReference type="eggNOG" id="COG1197">
    <property type="taxonomic scope" value="Bacteria"/>
</dbReference>
<dbReference type="GO" id="GO:0003678">
    <property type="term" value="F:DNA helicase activity"/>
    <property type="evidence" value="ECO:0007669"/>
    <property type="project" value="TreeGrafter"/>
</dbReference>
<evidence type="ECO:0000256" key="6">
    <source>
        <dbReference type="ARBA" id="ARBA00022840"/>
    </source>
</evidence>
<dbReference type="FunCoup" id="E6W464">
    <property type="interactions" value="439"/>
</dbReference>
<organism evidence="12 13">
    <name type="scientific">Desulfurispirillum indicum (strain ATCC BAA-1389 / DSM 22839 / S5)</name>
    <dbReference type="NCBI Taxonomy" id="653733"/>
    <lineage>
        <taxon>Bacteria</taxon>
        <taxon>Pseudomonadati</taxon>
        <taxon>Chrysiogenota</taxon>
        <taxon>Chrysiogenia</taxon>
        <taxon>Chrysiogenales</taxon>
        <taxon>Chrysiogenaceae</taxon>
        <taxon>Desulfurispirillum</taxon>
    </lineage>
</organism>
<keyword evidence="6 9" id="KW-0067">ATP-binding</keyword>
<keyword evidence="3 9" id="KW-0227">DNA damage</keyword>
<keyword evidence="8 9" id="KW-0234">DNA repair</keyword>
<dbReference type="Pfam" id="PF03461">
    <property type="entry name" value="TRCF"/>
    <property type="match status" value="1"/>
</dbReference>
<dbReference type="GO" id="GO:0005737">
    <property type="term" value="C:cytoplasm"/>
    <property type="evidence" value="ECO:0007669"/>
    <property type="project" value="UniProtKB-SubCell"/>
</dbReference>
<dbReference type="Pfam" id="PF17757">
    <property type="entry name" value="UvrB_inter"/>
    <property type="match status" value="1"/>
</dbReference>
<dbReference type="GO" id="GO:0016787">
    <property type="term" value="F:hydrolase activity"/>
    <property type="evidence" value="ECO:0007669"/>
    <property type="project" value="UniProtKB-KW"/>
</dbReference>
<dbReference type="KEGG" id="din:Selin_2312"/>
<reference evidence="12 13" key="1">
    <citation type="submission" date="2010-12" db="EMBL/GenBank/DDBJ databases">
        <title>Complete sequence of Desulfurispirillum indicum S5.</title>
        <authorList>
            <consortium name="US DOE Joint Genome Institute"/>
            <person name="Lucas S."/>
            <person name="Copeland A."/>
            <person name="Lapidus A."/>
            <person name="Cheng J.-F."/>
            <person name="Goodwin L."/>
            <person name="Pitluck S."/>
            <person name="Chertkov O."/>
            <person name="Held B."/>
            <person name="Detter J.C."/>
            <person name="Han C."/>
            <person name="Tapia R."/>
            <person name="Land M."/>
            <person name="Hauser L."/>
            <person name="Kyrpides N."/>
            <person name="Ivanova N."/>
            <person name="Mikhailova N."/>
            <person name="Haggblom M."/>
            <person name="Rauschenbach I."/>
            <person name="Bini E."/>
            <person name="Woyke T."/>
        </authorList>
    </citation>
    <scope>NUCLEOTIDE SEQUENCE [LARGE SCALE GENOMIC DNA]</scope>
    <source>
        <strain evidence="13">ATCC BAA-1389 / DSM 22839 / S5</strain>
    </source>
</reference>
<comment type="similarity">
    <text evidence="9">In the N-terminal section; belongs to the UvrB family.</text>
</comment>
<dbReference type="EC" id="3.6.4.-" evidence="9"/>
<comment type="function">
    <text evidence="9">Couples transcription and DNA repair by recognizing RNA polymerase (RNAP) stalled at DNA lesions. Mediates ATP-dependent release of RNAP and its truncated transcript from the DNA, and recruitment of nucleotide excision repair machinery to the damaged site.</text>
</comment>
<dbReference type="Pfam" id="PF02559">
    <property type="entry name" value="CarD_TRCF_RID"/>
    <property type="match status" value="1"/>
</dbReference>
<proteinExistence type="inferred from homology"/>
<evidence type="ECO:0000256" key="1">
    <source>
        <dbReference type="ARBA" id="ARBA00022490"/>
    </source>
</evidence>
<evidence type="ECO:0000259" key="11">
    <source>
        <dbReference type="PROSITE" id="PS51194"/>
    </source>
</evidence>
<dbReference type="InParanoid" id="E6W464"/>
<dbReference type="InterPro" id="IPR027417">
    <property type="entry name" value="P-loop_NTPase"/>
</dbReference>
<accession>E6W464</accession>
<dbReference type="InterPro" id="IPR004576">
    <property type="entry name" value="Mfd"/>
</dbReference>
<dbReference type="RefSeq" id="WP_013506902.1">
    <property type="nucleotide sequence ID" value="NC_014836.1"/>
</dbReference>
<dbReference type="InterPro" id="IPR037235">
    <property type="entry name" value="TRCF-like_C_D7"/>
</dbReference>
<evidence type="ECO:0000256" key="9">
    <source>
        <dbReference type="HAMAP-Rule" id="MF_00969"/>
    </source>
</evidence>
<name>E6W464_DESIS</name>
<dbReference type="PANTHER" id="PTHR47964">
    <property type="entry name" value="ATP-DEPENDENT DNA HELICASE HOMOLOG RECG, CHLOROPLASTIC"/>
    <property type="match status" value="1"/>
</dbReference>
<keyword evidence="1 9" id="KW-0963">Cytoplasm</keyword>
<feature type="domain" description="Helicase ATP-binding" evidence="10">
    <location>
        <begin position="533"/>
        <end position="694"/>
    </location>
</feature>
<comment type="similarity">
    <text evidence="9">In the C-terminal section; belongs to the helicase family. RecG subfamily.</text>
</comment>
<dbReference type="Pfam" id="PF00270">
    <property type="entry name" value="DEAD"/>
    <property type="match status" value="1"/>
</dbReference>
<dbReference type="Gene3D" id="3.40.50.300">
    <property type="entry name" value="P-loop containing nucleotide triphosphate hydrolases"/>
    <property type="match status" value="2"/>
</dbReference>
<keyword evidence="5" id="KW-0347">Helicase</keyword>
<dbReference type="SMART" id="SM00487">
    <property type="entry name" value="DEXDc"/>
    <property type="match status" value="1"/>
</dbReference>
<dbReference type="InterPro" id="IPR011545">
    <property type="entry name" value="DEAD/DEAH_box_helicase_dom"/>
</dbReference>
<dbReference type="Gene3D" id="2.40.10.170">
    <property type="match status" value="1"/>
</dbReference>
<dbReference type="PROSITE" id="PS51194">
    <property type="entry name" value="HELICASE_CTER"/>
    <property type="match status" value="1"/>
</dbReference>
<dbReference type="NCBIfam" id="TIGR00580">
    <property type="entry name" value="mfd"/>
    <property type="match status" value="1"/>
</dbReference>
<evidence type="ECO:0000256" key="7">
    <source>
        <dbReference type="ARBA" id="ARBA00023125"/>
    </source>
</evidence>
<dbReference type="InterPro" id="IPR001650">
    <property type="entry name" value="Helicase_C-like"/>
</dbReference>
<dbReference type="HOGENOM" id="CLU_005122_1_3_0"/>
<dbReference type="PANTHER" id="PTHR47964:SF1">
    <property type="entry name" value="ATP-DEPENDENT DNA HELICASE HOMOLOG RECG, CHLOROPLASTIC"/>
    <property type="match status" value="1"/>
</dbReference>
<dbReference type="PROSITE" id="PS51192">
    <property type="entry name" value="HELICASE_ATP_BIND_1"/>
    <property type="match status" value="1"/>
</dbReference>
<dbReference type="SUPFAM" id="SSF141259">
    <property type="entry name" value="CarD-like"/>
    <property type="match status" value="1"/>
</dbReference>
<evidence type="ECO:0000256" key="8">
    <source>
        <dbReference type="ARBA" id="ARBA00023204"/>
    </source>
</evidence>
<dbReference type="GO" id="GO:0003684">
    <property type="term" value="F:damaged DNA binding"/>
    <property type="evidence" value="ECO:0007669"/>
    <property type="project" value="InterPro"/>
</dbReference>
<dbReference type="SUPFAM" id="SSF143517">
    <property type="entry name" value="TRCF domain-like"/>
    <property type="match status" value="1"/>
</dbReference>
<dbReference type="GO" id="GO:0006355">
    <property type="term" value="P:regulation of DNA-templated transcription"/>
    <property type="evidence" value="ECO:0007669"/>
    <property type="project" value="UniProtKB-UniRule"/>
</dbReference>
<dbReference type="InterPro" id="IPR041471">
    <property type="entry name" value="UvrB_inter"/>
</dbReference>
<dbReference type="Gene3D" id="3.90.1150.50">
    <property type="entry name" value="Transcription-repair-coupling factor, D7 domain"/>
    <property type="match status" value="1"/>
</dbReference>
<evidence type="ECO:0000256" key="3">
    <source>
        <dbReference type="ARBA" id="ARBA00022763"/>
    </source>
</evidence>
<dbReference type="CDD" id="cd17991">
    <property type="entry name" value="DEXHc_TRCF"/>
    <property type="match status" value="1"/>
</dbReference>
<dbReference type="Pfam" id="PF00271">
    <property type="entry name" value="Helicase_C"/>
    <property type="match status" value="1"/>
</dbReference>
<dbReference type="SMART" id="SM00490">
    <property type="entry name" value="HELICc"/>
    <property type="match status" value="1"/>
</dbReference>
<dbReference type="SUPFAM" id="SSF52540">
    <property type="entry name" value="P-loop containing nucleoside triphosphate hydrolases"/>
    <property type="match status" value="3"/>
</dbReference>
<evidence type="ECO:0000256" key="4">
    <source>
        <dbReference type="ARBA" id="ARBA00022801"/>
    </source>
</evidence>
<dbReference type="GO" id="GO:0000716">
    <property type="term" value="P:transcription-coupled nucleotide-excision repair, DNA damage recognition"/>
    <property type="evidence" value="ECO:0007669"/>
    <property type="project" value="UniProtKB-UniRule"/>
</dbReference>
<dbReference type="EMBL" id="CP002432">
    <property type="protein sequence ID" value="ADU67028.1"/>
    <property type="molecule type" value="Genomic_DNA"/>
</dbReference>